<dbReference type="EMBL" id="CAJGYM010000007">
    <property type="protein sequence ID" value="CAD6188099.1"/>
    <property type="molecule type" value="Genomic_DNA"/>
</dbReference>
<evidence type="ECO:0000256" key="2">
    <source>
        <dbReference type="ARBA" id="ARBA00022980"/>
    </source>
</evidence>
<keyword evidence="2" id="KW-0689">Ribosomal protein</keyword>
<dbReference type="PANTHER" id="PTHR45987">
    <property type="entry name" value="39S RIBOSOMAL PROTEIN L12"/>
    <property type="match status" value="1"/>
</dbReference>
<name>A0A8S1GXH8_9PELO</name>
<keyword evidence="7" id="KW-1185">Reference proteome</keyword>
<feature type="domain" description="Large ribosomal subunit protein bL12 C-terminal" evidence="4">
    <location>
        <begin position="101"/>
        <end position="168"/>
    </location>
</feature>
<dbReference type="InterPro" id="IPR036235">
    <property type="entry name" value="Ribosomal_bL12_oligo_N_sf"/>
</dbReference>
<dbReference type="OrthoDB" id="250175at2759"/>
<evidence type="ECO:0000313" key="7">
    <source>
        <dbReference type="Proteomes" id="UP000835052"/>
    </source>
</evidence>
<reference evidence="6" key="1">
    <citation type="submission" date="2020-10" db="EMBL/GenBank/DDBJ databases">
        <authorList>
            <person name="Kikuchi T."/>
        </authorList>
    </citation>
    <scope>NUCLEOTIDE SEQUENCE</scope>
    <source>
        <strain evidence="6">NKZ352</strain>
    </source>
</reference>
<evidence type="ECO:0000259" key="5">
    <source>
        <dbReference type="Pfam" id="PF16320"/>
    </source>
</evidence>
<dbReference type="PANTHER" id="PTHR45987:SF4">
    <property type="entry name" value="LARGE RIBOSOMAL SUBUNIT PROTEIN BL12M"/>
    <property type="match status" value="1"/>
</dbReference>
<dbReference type="AlphaFoldDB" id="A0A8S1GXH8"/>
<keyword evidence="3" id="KW-0687">Ribonucleoprotein</keyword>
<dbReference type="GO" id="GO:0006412">
    <property type="term" value="P:translation"/>
    <property type="evidence" value="ECO:0007669"/>
    <property type="project" value="InterPro"/>
</dbReference>
<dbReference type="Proteomes" id="UP000835052">
    <property type="component" value="Unassembled WGS sequence"/>
</dbReference>
<dbReference type="InterPro" id="IPR013823">
    <property type="entry name" value="Ribosomal_bL12_C"/>
</dbReference>
<dbReference type="SUPFAM" id="SSF54736">
    <property type="entry name" value="ClpS-like"/>
    <property type="match status" value="1"/>
</dbReference>
<dbReference type="GO" id="GO:0003729">
    <property type="term" value="F:mRNA binding"/>
    <property type="evidence" value="ECO:0007669"/>
    <property type="project" value="TreeGrafter"/>
</dbReference>
<dbReference type="SUPFAM" id="SSF48300">
    <property type="entry name" value="Ribosomal protein L7/12, oligomerisation (N-terminal) domain"/>
    <property type="match status" value="1"/>
</dbReference>
<organism evidence="6 7">
    <name type="scientific">Caenorhabditis auriculariae</name>
    <dbReference type="NCBI Taxonomy" id="2777116"/>
    <lineage>
        <taxon>Eukaryota</taxon>
        <taxon>Metazoa</taxon>
        <taxon>Ecdysozoa</taxon>
        <taxon>Nematoda</taxon>
        <taxon>Chromadorea</taxon>
        <taxon>Rhabditida</taxon>
        <taxon>Rhabditina</taxon>
        <taxon>Rhabditomorpha</taxon>
        <taxon>Rhabditoidea</taxon>
        <taxon>Rhabditidae</taxon>
        <taxon>Peloderinae</taxon>
        <taxon>Caenorhabditis</taxon>
    </lineage>
</organism>
<comment type="similarity">
    <text evidence="1">Belongs to the bacterial ribosomal protein bL12 family.</text>
</comment>
<dbReference type="HAMAP" id="MF_00368">
    <property type="entry name" value="Ribosomal_bL12"/>
    <property type="match status" value="1"/>
</dbReference>
<accession>A0A8S1GXH8</accession>
<dbReference type="InterPro" id="IPR008932">
    <property type="entry name" value="Ribosomal_bL12_oligo"/>
</dbReference>
<proteinExistence type="inferred from homology"/>
<dbReference type="CDD" id="cd00387">
    <property type="entry name" value="Ribosomal_L7_L12"/>
    <property type="match status" value="1"/>
</dbReference>
<evidence type="ECO:0000313" key="6">
    <source>
        <dbReference type="EMBL" id="CAD6188099.1"/>
    </source>
</evidence>
<protein>
    <recommendedName>
        <fullName evidence="8">Ribosomal protein L7/L12 C-terminal domain-containing protein</fullName>
    </recommendedName>
</protein>
<dbReference type="InterPro" id="IPR014719">
    <property type="entry name" value="Ribosomal_bL12_C/ClpS-like"/>
</dbReference>
<evidence type="ECO:0008006" key="8">
    <source>
        <dbReference type="Google" id="ProtNLM"/>
    </source>
</evidence>
<dbReference type="GO" id="GO:0005762">
    <property type="term" value="C:mitochondrial large ribosomal subunit"/>
    <property type="evidence" value="ECO:0007669"/>
    <property type="project" value="TreeGrafter"/>
</dbReference>
<dbReference type="GO" id="GO:0003735">
    <property type="term" value="F:structural constituent of ribosome"/>
    <property type="evidence" value="ECO:0007669"/>
    <property type="project" value="InterPro"/>
</dbReference>
<feature type="domain" description="Large ribosomal subunit protein bL12 oligomerization" evidence="5">
    <location>
        <begin position="38"/>
        <end position="80"/>
    </location>
</feature>
<evidence type="ECO:0000259" key="4">
    <source>
        <dbReference type="Pfam" id="PF00542"/>
    </source>
</evidence>
<dbReference type="InterPro" id="IPR000206">
    <property type="entry name" value="Ribosomal_bL12"/>
</dbReference>
<dbReference type="Pfam" id="PF16320">
    <property type="entry name" value="Ribosomal_L12_N"/>
    <property type="match status" value="1"/>
</dbReference>
<sequence length="169" mass="18109">MISNLSYRLSSTAALPLNEGTPASFPTEERNLSPKVSGLVDEIARLTLLEVSDLNWALKKRLNIPDQPLMAHTAFAAAAPVASSSAEPTEAASDVPQKMTFSVKLAKFDDSKKIALIKEIRNAVPGLNLVQAKKFVETAPVVVKEDMGKVEAEDLKALLEKAGGVIEIV</sequence>
<dbReference type="Gene3D" id="1.20.5.710">
    <property type="entry name" value="Single helix bin"/>
    <property type="match status" value="1"/>
</dbReference>
<evidence type="ECO:0000256" key="1">
    <source>
        <dbReference type="ARBA" id="ARBA00007197"/>
    </source>
</evidence>
<gene>
    <name evidence="6" type="ORF">CAUJ_LOCUS4018</name>
</gene>
<dbReference type="FunFam" id="3.30.1390.10:FF:000001">
    <property type="entry name" value="50S ribosomal protein L7/L12"/>
    <property type="match status" value="1"/>
</dbReference>
<dbReference type="Gene3D" id="3.30.1390.10">
    <property type="match status" value="1"/>
</dbReference>
<evidence type="ECO:0000256" key="3">
    <source>
        <dbReference type="ARBA" id="ARBA00023274"/>
    </source>
</evidence>
<dbReference type="Pfam" id="PF00542">
    <property type="entry name" value="Ribosomal_L12"/>
    <property type="match status" value="1"/>
</dbReference>
<comment type="caution">
    <text evidence="6">The sequence shown here is derived from an EMBL/GenBank/DDBJ whole genome shotgun (WGS) entry which is preliminary data.</text>
</comment>